<dbReference type="EnsemblPlants" id="evm.model.05.551">
    <property type="protein sequence ID" value="cds.evm.model.05.551"/>
    <property type="gene ID" value="evm.TU.05.551"/>
</dbReference>
<dbReference type="Proteomes" id="UP000596661">
    <property type="component" value="Chromosome 5"/>
</dbReference>
<organism evidence="1 2">
    <name type="scientific">Cannabis sativa</name>
    <name type="common">Hemp</name>
    <name type="synonym">Marijuana</name>
    <dbReference type="NCBI Taxonomy" id="3483"/>
    <lineage>
        <taxon>Eukaryota</taxon>
        <taxon>Viridiplantae</taxon>
        <taxon>Streptophyta</taxon>
        <taxon>Embryophyta</taxon>
        <taxon>Tracheophyta</taxon>
        <taxon>Spermatophyta</taxon>
        <taxon>Magnoliopsida</taxon>
        <taxon>eudicotyledons</taxon>
        <taxon>Gunneridae</taxon>
        <taxon>Pentapetalae</taxon>
        <taxon>rosids</taxon>
        <taxon>fabids</taxon>
        <taxon>Rosales</taxon>
        <taxon>Cannabaceae</taxon>
        <taxon>Cannabis</taxon>
    </lineage>
</organism>
<keyword evidence="2" id="KW-1185">Reference proteome</keyword>
<dbReference type="AlphaFoldDB" id="A0A803PQW5"/>
<name>A0A803PQW5_CANSA</name>
<evidence type="ECO:0000313" key="1">
    <source>
        <dbReference type="EnsemblPlants" id="cds.evm.model.05.551"/>
    </source>
</evidence>
<proteinExistence type="predicted"/>
<dbReference type="SUPFAM" id="SSF56672">
    <property type="entry name" value="DNA/RNA polymerases"/>
    <property type="match status" value="1"/>
</dbReference>
<protein>
    <submittedName>
        <fullName evidence="1">Uncharacterized protein</fullName>
    </submittedName>
</protein>
<dbReference type="Gramene" id="evm.model.05.551">
    <property type="protein sequence ID" value="cds.evm.model.05.551"/>
    <property type="gene ID" value="evm.TU.05.551"/>
</dbReference>
<reference evidence="1" key="1">
    <citation type="submission" date="2018-11" db="EMBL/GenBank/DDBJ databases">
        <authorList>
            <person name="Grassa J C."/>
        </authorList>
    </citation>
    <scope>NUCLEOTIDE SEQUENCE [LARGE SCALE GENOMIC DNA]</scope>
</reference>
<accession>A0A803PQW5</accession>
<dbReference type="InterPro" id="IPR043502">
    <property type="entry name" value="DNA/RNA_pol_sf"/>
</dbReference>
<reference evidence="1" key="2">
    <citation type="submission" date="2021-03" db="UniProtKB">
        <authorList>
            <consortium name="EnsemblPlants"/>
        </authorList>
    </citation>
    <scope>IDENTIFICATION</scope>
</reference>
<dbReference type="EMBL" id="UZAU01000430">
    <property type="status" value="NOT_ANNOTATED_CDS"/>
    <property type="molecule type" value="Genomic_DNA"/>
</dbReference>
<dbReference type="OMA" id="AWLHENM"/>
<sequence length="120" mass="13578">MEKLEEVCIDDGEPTKVIRVGKNLPLIVKEKIVSIIKEKSDVLAWSHSNITGISPHLIHHAMIIDPKADSVRQKRRPLNLLRSEAVKIEVDTLTNIDFLMEALYPIWLANSMLVPKPYGT</sequence>
<dbReference type="Gene3D" id="3.10.10.10">
    <property type="entry name" value="HIV Type 1 Reverse Transcriptase, subunit A, domain 1"/>
    <property type="match status" value="1"/>
</dbReference>
<evidence type="ECO:0000313" key="2">
    <source>
        <dbReference type="Proteomes" id="UP000596661"/>
    </source>
</evidence>